<dbReference type="AlphaFoldDB" id="A0A6J2X2I8"/>
<reference evidence="2" key="1">
    <citation type="submission" date="2025-08" db="UniProtKB">
        <authorList>
            <consortium name="RefSeq"/>
        </authorList>
    </citation>
    <scope>IDENTIFICATION</scope>
    <source>
        <tissue evidence="2">Gonads</tissue>
    </source>
</reference>
<dbReference type="GO" id="GO:0005769">
    <property type="term" value="C:early endosome"/>
    <property type="evidence" value="ECO:0007669"/>
    <property type="project" value="TreeGrafter"/>
</dbReference>
<protein>
    <submittedName>
        <fullName evidence="2">Factor VIII intron 22 protein-like</fullName>
    </submittedName>
</protein>
<dbReference type="PANTHER" id="PTHR16797:SF4">
    <property type="entry name" value="40-KDA HUNTINGTIN-ASSOCIATED PROTEIN"/>
    <property type="match status" value="1"/>
</dbReference>
<dbReference type="OrthoDB" id="10249246at2759"/>
<keyword evidence="1" id="KW-1185">Reference proteome</keyword>
<dbReference type="Proteomes" id="UP000504635">
    <property type="component" value="Unplaced"/>
</dbReference>
<dbReference type="KEGG" id="soy:115874357"/>
<dbReference type="InterPro" id="IPR011990">
    <property type="entry name" value="TPR-like_helical_dom_sf"/>
</dbReference>
<dbReference type="InParanoid" id="A0A6J2X2I8"/>
<name>A0A6J2X2I8_SITOR</name>
<dbReference type="Gene3D" id="1.25.40.10">
    <property type="entry name" value="Tetratricopeptide repeat domain"/>
    <property type="match status" value="1"/>
</dbReference>
<organism evidence="1 2">
    <name type="scientific">Sitophilus oryzae</name>
    <name type="common">Rice weevil</name>
    <name type="synonym">Curculio oryzae</name>
    <dbReference type="NCBI Taxonomy" id="7048"/>
    <lineage>
        <taxon>Eukaryota</taxon>
        <taxon>Metazoa</taxon>
        <taxon>Ecdysozoa</taxon>
        <taxon>Arthropoda</taxon>
        <taxon>Hexapoda</taxon>
        <taxon>Insecta</taxon>
        <taxon>Pterygota</taxon>
        <taxon>Neoptera</taxon>
        <taxon>Endopterygota</taxon>
        <taxon>Coleoptera</taxon>
        <taxon>Polyphaga</taxon>
        <taxon>Cucujiformia</taxon>
        <taxon>Curculionidae</taxon>
        <taxon>Dryophthorinae</taxon>
        <taxon>Sitophilus</taxon>
    </lineage>
</organism>
<dbReference type="GeneID" id="115874357"/>
<gene>
    <name evidence="2" type="primary">LOC115874357</name>
</gene>
<dbReference type="GO" id="GO:0099518">
    <property type="term" value="P:vesicle cytoskeletal trafficking"/>
    <property type="evidence" value="ECO:0007669"/>
    <property type="project" value="TreeGrafter"/>
</dbReference>
<accession>A0A6J2X2I8</accession>
<dbReference type="InterPro" id="IPR039494">
    <property type="entry name" value="F8A"/>
</dbReference>
<evidence type="ECO:0000313" key="2">
    <source>
        <dbReference type="RefSeq" id="XP_030745347.1"/>
    </source>
</evidence>
<dbReference type="FunCoup" id="A0A6J2X2I8">
    <property type="interactions" value="143"/>
</dbReference>
<evidence type="ECO:0000313" key="1">
    <source>
        <dbReference type="Proteomes" id="UP000504635"/>
    </source>
</evidence>
<proteinExistence type="predicted"/>
<dbReference type="RefSeq" id="XP_030745347.1">
    <property type="nucleotide sequence ID" value="XM_030889487.1"/>
</dbReference>
<dbReference type="SUPFAM" id="SSF48452">
    <property type="entry name" value="TPR-like"/>
    <property type="match status" value="1"/>
</dbReference>
<dbReference type="PANTHER" id="PTHR16797">
    <property type="entry name" value="FACTOR VIII-ASSOCIATED GENE 1"/>
    <property type="match status" value="1"/>
</dbReference>
<sequence>MSIESHSHHILDQYRSISNKLKKRFLRKTNETEGAESFAGLAQCCESQDLHSYAAMGWTAAARCEGALGNTIRETSYLLRAGRQFLQSEESDFKTGCISVPTENLQAGLSSYIHACTRYPEDSVIPTGLYLELGEFLNRIGHIELTETFLRTAVQVSQQKYDTNIHCLDLLASHFTYTGDYVSALQTYQEMVKILLNLPNNGYRCDVLLKCEVNSVFILLILKPSTQNITPNLVKVLEKYTWGDKSDSVVQACQMSENLFILMQSLVIICQSLDTSSLQHLESEFWRFLSSDQKDLLRILVRLYT</sequence>